<feature type="transmembrane region" description="Helical" evidence="1">
    <location>
        <begin position="443"/>
        <end position="464"/>
    </location>
</feature>
<evidence type="ECO:0000313" key="3">
    <source>
        <dbReference type="Proteomes" id="UP000238348"/>
    </source>
</evidence>
<evidence type="ECO:0000313" key="2">
    <source>
        <dbReference type="EMBL" id="AUX46479.1"/>
    </source>
</evidence>
<feature type="transmembrane region" description="Helical" evidence="1">
    <location>
        <begin position="120"/>
        <end position="147"/>
    </location>
</feature>
<keyword evidence="1" id="KW-1133">Transmembrane helix</keyword>
<feature type="transmembrane region" description="Helical" evidence="1">
    <location>
        <begin position="77"/>
        <end position="100"/>
    </location>
</feature>
<proteinExistence type="predicted"/>
<feature type="transmembrane region" description="Helical" evidence="1">
    <location>
        <begin position="320"/>
        <end position="337"/>
    </location>
</feature>
<keyword evidence="1" id="KW-0812">Transmembrane</keyword>
<dbReference type="AlphaFoldDB" id="A0A2L0F4W6"/>
<dbReference type="RefSeq" id="WP_159397746.1">
    <property type="nucleotide sequence ID" value="NZ_CP012673.1"/>
</dbReference>
<name>A0A2L0F4W6_SORCE</name>
<dbReference type="Proteomes" id="UP000238348">
    <property type="component" value="Chromosome"/>
</dbReference>
<feature type="transmembrane region" description="Helical" evidence="1">
    <location>
        <begin position="21"/>
        <end position="46"/>
    </location>
</feature>
<dbReference type="EMBL" id="CP012673">
    <property type="protein sequence ID" value="AUX46479.1"/>
    <property type="molecule type" value="Genomic_DNA"/>
</dbReference>
<keyword evidence="1" id="KW-0472">Membrane</keyword>
<evidence type="ECO:0000256" key="1">
    <source>
        <dbReference type="SAM" id="Phobius"/>
    </source>
</evidence>
<protein>
    <submittedName>
        <fullName evidence="2">Uncharacterized protein</fullName>
    </submittedName>
</protein>
<accession>A0A2L0F4W6</accession>
<dbReference type="OrthoDB" id="9823792at2"/>
<feature type="transmembrane region" description="Helical" evidence="1">
    <location>
        <begin position="52"/>
        <end position="70"/>
    </location>
</feature>
<organism evidence="2 3">
    <name type="scientific">Sorangium cellulosum</name>
    <name type="common">Polyangium cellulosum</name>
    <dbReference type="NCBI Taxonomy" id="56"/>
    <lineage>
        <taxon>Bacteria</taxon>
        <taxon>Pseudomonadati</taxon>
        <taxon>Myxococcota</taxon>
        <taxon>Polyangia</taxon>
        <taxon>Polyangiales</taxon>
        <taxon>Polyangiaceae</taxon>
        <taxon>Sorangium</taxon>
    </lineage>
</organism>
<gene>
    <name evidence="2" type="ORF">SOCE26_079850</name>
</gene>
<feature type="transmembrane region" description="Helical" evidence="1">
    <location>
        <begin position="159"/>
        <end position="177"/>
    </location>
</feature>
<reference evidence="2 3" key="1">
    <citation type="submission" date="2015-09" db="EMBL/GenBank/DDBJ databases">
        <title>Sorangium comparison.</title>
        <authorList>
            <person name="Zaburannyi N."/>
            <person name="Bunk B."/>
            <person name="Overmann J."/>
            <person name="Mueller R."/>
        </authorList>
    </citation>
    <scope>NUCLEOTIDE SEQUENCE [LARGE SCALE GENOMIC DNA]</scope>
    <source>
        <strain evidence="2 3">So ce26</strain>
    </source>
</reference>
<sequence length="466" mass="47034">MMSSSSSDDLPFSPQLSASPARFLGFGLAAGLAALVAPIVAGVLWSAVGQKLPLASLVAGVLVATVAAVCRRAASAGVPLAGSAAALASLAVAPLLWLLSARTLDDWIVPVPGSTFHGMGGAPMALAAPVAFLLSGMLGWWVALFFAWGRPVVAAAVRWLSLGALTLSAALLAWSTARAVVYPLPEGYVASLPVAATVPRVAGAPVSELPPELVPGRRAEVTKVYRDPVEGLGFDVERRCDGPACTFALIRPAAQTAPWDHGRFKDRSGVGRSGPIVVKRDEAHDLWVAVGADVVAFRGATLAPGGVRVHAVRDRLSPPHGVMVGAGCGVLLAALLLRRRRRAAAQLGRVAAGAPGALGDDGWITFDGGEPAVRAATELRLDPGPVLVLGQASAAAPRGASPGASGGVYRGEAPAPLGPDEVIPGEKAALLAAGHGELTALDALVLAAAVLTAAPLAAAAWQLLVG</sequence>